<evidence type="ECO:0000313" key="11">
    <source>
        <dbReference type="Proteomes" id="UP001238603"/>
    </source>
</evidence>
<evidence type="ECO:0000256" key="8">
    <source>
        <dbReference type="SAM" id="MobiDB-lite"/>
    </source>
</evidence>
<evidence type="ECO:0000256" key="4">
    <source>
        <dbReference type="ARBA" id="ARBA00022729"/>
    </source>
</evidence>
<evidence type="ECO:0000256" key="7">
    <source>
        <dbReference type="ARBA" id="ARBA00023326"/>
    </source>
</evidence>
<evidence type="ECO:0000313" key="10">
    <source>
        <dbReference type="EMBL" id="MDL5033517.1"/>
    </source>
</evidence>
<dbReference type="PANTHER" id="PTHR38050">
    <property type="match status" value="1"/>
</dbReference>
<dbReference type="PANTHER" id="PTHR38050:SF2">
    <property type="entry name" value="FERULOYL ESTERASE C-RELATED"/>
    <property type="match status" value="1"/>
</dbReference>
<dbReference type="Proteomes" id="UP001238603">
    <property type="component" value="Unassembled WGS sequence"/>
</dbReference>
<keyword evidence="4 9" id="KW-0732">Signal</keyword>
<dbReference type="EMBL" id="JASVDS010000004">
    <property type="protein sequence ID" value="MDL5033517.1"/>
    <property type="molecule type" value="Genomic_DNA"/>
</dbReference>
<feature type="signal peptide" evidence="9">
    <location>
        <begin position="1"/>
        <end position="31"/>
    </location>
</feature>
<gene>
    <name evidence="10" type="ORF">QRD43_16505</name>
</gene>
<feature type="compositionally biased region" description="Basic and acidic residues" evidence="8">
    <location>
        <begin position="45"/>
        <end position="54"/>
    </location>
</feature>
<dbReference type="InterPro" id="IPR000801">
    <property type="entry name" value="Esterase-like"/>
</dbReference>
<evidence type="ECO:0000256" key="5">
    <source>
        <dbReference type="ARBA" id="ARBA00022801"/>
    </source>
</evidence>
<keyword evidence="3" id="KW-0858">Xylan degradation</keyword>
<dbReference type="SUPFAM" id="SSF53474">
    <property type="entry name" value="alpha/beta-Hydrolases"/>
    <property type="match status" value="1"/>
</dbReference>
<keyword evidence="2" id="KW-0964">Secreted</keyword>
<feature type="chain" id="PRO_5045605047" evidence="9">
    <location>
        <begin position="32"/>
        <end position="353"/>
    </location>
</feature>
<keyword evidence="7" id="KW-0624">Polysaccharide degradation</keyword>
<organism evidence="10 11">
    <name type="scientific">Roseateles subflavus</name>
    <dbReference type="NCBI Taxonomy" id="3053353"/>
    <lineage>
        <taxon>Bacteria</taxon>
        <taxon>Pseudomonadati</taxon>
        <taxon>Pseudomonadota</taxon>
        <taxon>Betaproteobacteria</taxon>
        <taxon>Burkholderiales</taxon>
        <taxon>Sphaerotilaceae</taxon>
        <taxon>Roseateles</taxon>
    </lineage>
</organism>
<dbReference type="Gene3D" id="3.40.50.1820">
    <property type="entry name" value="alpha/beta hydrolase"/>
    <property type="match status" value="1"/>
</dbReference>
<feature type="compositionally biased region" description="Basic and acidic residues" evidence="8">
    <location>
        <begin position="324"/>
        <end position="333"/>
    </location>
</feature>
<keyword evidence="5" id="KW-0378">Hydrolase</keyword>
<reference evidence="10 11" key="1">
    <citation type="submission" date="2023-06" db="EMBL/GenBank/DDBJ databases">
        <title>Pelomonas sp. APW6 16S ribosomal RNA gene genome sequencing and assembly.</title>
        <authorList>
            <person name="Woo H."/>
        </authorList>
    </citation>
    <scope>NUCLEOTIDE SEQUENCE [LARGE SCALE GENOMIC DNA]</scope>
    <source>
        <strain evidence="10 11">APW6</strain>
    </source>
</reference>
<evidence type="ECO:0000256" key="1">
    <source>
        <dbReference type="ARBA" id="ARBA00004613"/>
    </source>
</evidence>
<evidence type="ECO:0000256" key="2">
    <source>
        <dbReference type="ARBA" id="ARBA00022525"/>
    </source>
</evidence>
<proteinExistence type="predicted"/>
<keyword evidence="11" id="KW-1185">Reference proteome</keyword>
<feature type="region of interest" description="Disordered" evidence="8">
    <location>
        <begin position="314"/>
        <end position="338"/>
    </location>
</feature>
<evidence type="ECO:0000256" key="9">
    <source>
        <dbReference type="SAM" id="SignalP"/>
    </source>
</evidence>
<evidence type="ECO:0000256" key="3">
    <source>
        <dbReference type="ARBA" id="ARBA00022651"/>
    </source>
</evidence>
<protein>
    <submittedName>
        <fullName evidence="10">PHB depolymerase family esterase</fullName>
    </submittedName>
</protein>
<name>A0ABT7LKW9_9BURK</name>
<dbReference type="InterPro" id="IPR043595">
    <property type="entry name" value="FaeB/C/D"/>
</dbReference>
<feature type="region of interest" description="Disordered" evidence="8">
    <location>
        <begin position="45"/>
        <end position="74"/>
    </location>
</feature>
<dbReference type="RefSeq" id="WP_285983589.1">
    <property type="nucleotide sequence ID" value="NZ_JASVDS010000004.1"/>
</dbReference>
<accession>A0ABT7LKW9</accession>
<comment type="subcellular location">
    <subcellularLocation>
        <location evidence="1">Secreted</location>
    </subcellularLocation>
</comment>
<comment type="caution">
    <text evidence="10">The sequence shown here is derived from an EMBL/GenBank/DDBJ whole genome shotgun (WGS) entry which is preliminary data.</text>
</comment>
<keyword evidence="6" id="KW-0119">Carbohydrate metabolism</keyword>
<sequence>MNCRVPRRASALLALLLAAVTLISLPPPVEAQQGTLRERIRERMAERREGRKSDAPPTDVSDAELASPGTHTGRLDVMGQTRRFMVHVPPGYRPGQPMPVVLAFHGGGGSMELQADDSRYGLISKSDSAGFIAVFPNGYSGLPGHHLATWNAGGCCGSARDSGSEDVAFVRALIGHLKQRLSVDAGRVYAIGMSNGGMMSHRLACDLSEQLAGIAAVAGTDATSTCQPRRPVSVLMIHALDDDHVLYQGGAGPKAFRDTSKVMDFVSVPETERRWVQRNQCSAATQPVLERPGATCVRHSGCADGVQVQLCTTETGGHSWPGSDRSRPGKEKPSQALDANDTIWAFFQSLPRR</sequence>
<dbReference type="Pfam" id="PF00756">
    <property type="entry name" value="Esterase"/>
    <property type="match status" value="1"/>
</dbReference>
<evidence type="ECO:0000256" key="6">
    <source>
        <dbReference type="ARBA" id="ARBA00023277"/>
    </source>
</evidence>
<dbReference type="InterPro" id="IPR029058">
    <property type="entry name" value="AB_hydrolase_fold"/>
</dbReference>